<dbReference type="EMBL" id="LLYA01000083">
    <property type="protein sequence ID" value="KRR28547.1"/>
    <property type="molecule type" value="Genomic_DNA"/>
</dbReference>
<gene>
    <name evidence="1" type="ORF">CQ13_39505</name>
</gene>
<protein>
    <submittedName>
        <fullName evidence="1">Uncharacterized protein</fullName>
    </submittedName>
</protein>
<comment type="caution">
    <text evidence="1">The sequence shown here is derived from an EMBL/GenBank/DDBJ whole genome shotgun (WGS) entry which is preliminary data.</text>
</comment>
<evidence type="ECO:0000313" key="2">
    <source>
        <dbReference type="Proteomes" id="UP000052023"/>
    </source>
</evidence>
<sequence>MLPDPTYESTLRGLQKHCVWAKLLDDTRRYFASTKLGLLEAEPHDVESIFSATPGDGRGYIGGRLIFKFRGYDGKPYRATFDAVFGRGGCFVDFFRYYADLF</sequence>
<reference evidence="1 2" key="1">
    <citation type="submission" date="2014-03" db="EMBL/GenBank/DDBJ databases">
        <title>Bradyrhizobium valentinum sp. nov., isolated from effective nodules of Lupinus mariae-josephae, a lupine endemic of basic-lime soils in Eastern Spain.</title>
        <authorList>
            <person name="Duran D."/>
            <person name="Rey L."/>
            <person name="Navarro A."/>
            <person name="Busquets A."/>
            <person name="Imperial J."/>
            <person name="Ruiz-Argueso T."/>
        </authorList>
    </citation>
    <scope>NUCLEOTIDE SEQUENCE [LARGE SCALE GENOMIC DNA]</scope>
    <source>
        <strain evidence="1 2">Ro19</strain>
    </source>
</reference>
<proteinExistence type="predicted"/>
<dbReference type="Proteomes" id="UP000052023">
    <property type="component" value="Unassembled WGS sequence"/>
</dbReference>
<organism evidence="1 2">
    <name type="scientific">Bradyrhizobium retamae</name>
    <dbReference type="NCBI Taxonomy" id="1300035"/>
    <lineage>
        <taxon>Bacteria</taxon>
        <taxon>Pseudomonadati</taxon>
        <taxon>Pseudomonadota</taxon>
        <taxon>Alphaproteobacteria</taxon>
        <taxon>Hyphomicrobiales</taxon>
        <taxon>Nitrobacteraceae</taxon>
        <taxon>Bradyrhizobium</taxon>
    </lineage>
</organism>
<dbReference type="AlphaFoldDB" id="A0A0R3NF61"/>
<evidence type="ECO:0000313" key="1">
    <source>
        <dbReference type="EMBL" id="KRR28547.1"/>
    </source>
</evidence>
<name>A0A0R3NF61_9BRAD</name>
<accession>A0A0R3NF61</accession>
<keyword evidence="2" id="KW-1185">Reference proteome</keyword>